<dbReference type="RefSeq" id="WP_196147359.1">
    <property type="nucleotide sequence ID" value="NZ_JADMLG010000001.1"/>
</dbReference>
<keyword evidence="2" id="KW-1185">Reference proteome</keyword>
<reference evidence="1" key="1">
    <citation type="submission" date="2020-11" db="EMBL/GenBank/DDBJ databases">
        <title>Nocardia NEAU-351.nov., a novel actinomycete isolated from the cow dung.</title>
        <authorList>
            <person name="Zhang X."/>
        </authorList>
    </citation>
    <scope>NUCLEOTIDE SEQUENCE</scope>
    <source>
        <strain evidence="1">NEAU-351</strain>
    </source>
</reference>
<evidence type="ECO:0000313" key="2">
    <source>
        <dbReference type="Proteomes" id="UP000655751"/>
    </source>
</evidence>
<dbReference type="Proteomes" id="UP000655751">
    <property type="component" value="Unassembled WGS sequence"/>
</dbReference>
<comment type="caution">
    <text evidence="1">The sequence shown here is derived from an EMBL/GenBank/DDBJ whole genome shotgun (WGS) entry which is preliminary data.</text>
</comment>
<gene>
    <name evidence="1" type="ORF">IT779_01865</name>
</gene>
<organism evidence="1 2">
    <name type="scientific">Nocardia bovistercoris</name>
    <dbReference type="NCBI Taxonomy" id="2785916"/>
    <lineage>
        <taxon>Bacteria</taxon>
        <taxon>Bacillati</taxon>
        <taxon>Actinomycetota</taxon>
        <taxon>Actinomycetes</taxon>
        <taxon>Mycobacteriales</taxon>
        <taxon>Nocardiaceae</taxon>
        <taxon>Nocardia</taxon>
    </lineage>
</organism>
<proteinExistence type="predicted"/>
<sequence length="225" mass="23930">MSFEDVRDGVQFIRFADGGEVEEGRRPSWDDGMLAMSRSGSLAPFLQWSTVAATGGSMLGKALRGKAFAAGGEVEEEHGPSDDGGFLSTDRSGSLFPFLQWHNWYSIYRNTREQIGEAGVEAAMTALAGAVTGPAGAAAAAASTALTTVVGNVVQQFSNQAESLRRTAPLPRASQPRLRSLEGRMSGPEIDRSTTINVIESRGYGPAAPNNALRDRALTYLSHVH</sequence>
<protein>
    <submittedName>
        <fullName evidence="1">Uncharacterized protein</fullName>
    </submittedName>
</protein>
<evidence type="ECO:0000313" key="1">
    <source>
        <dbReference type="EMBL" id="MBH0775032.1"/>
    </source>
</evidence>
<dbReference type="EMBL" id="JADMLG010000001">
    <property type="protein sequence ID" value="MBH0775032.1"/>
    <property type="molecule type" value="Genomic_DNA"/>
</dbReference>
<accession>A0A931I543</accession>
<dbReference type="AlphaFoldDB" id="A0A931I543"/>
<name>A0A931I543_9NOCA</name>